<feature type="transmembrane region" description="Helical" evidence="1">
    <location>
        <begin position="458"/>
        <end position="482"/>
    </location>
</feature>
<feature type="transmembrane region" description="Helical" evidence="1">
    <location>
        <begin position="985"/>
        <end position="1008"/>
    </location>
</feature>
<dbReference type="EMBL" id="CP042382">
    <property type="protein sequence ID" value="QEA39508.1"/>
    <property type="molecule type" value="Genomic_DNA"/>
</dbReference>
<dbReference type="Gene3D" id="3.30.2090.10">
    <property type="entry name" value="Multidrug efflux transporter AcrB TolC docking domain, DN and DC subdomains"/>
    <property type="match status" value="2"/>
</dbReference>
<keyword evidence="1" id="KW-0472">Membrane</keyword>
<sequence>MKFADWAVSHRRGILFLAFAIAMAGIAAALTVPVGLFPKVSFPRIEASLDAGDRPAKQMVLQVTRVAEKAVRSIPGVVGVRSTTSRGTADVSVNMAWGTDTRIAALEVESALTGALPSMPPGTAVSVRRMDPTVFPVAGYALTSDQTDQIALRLYVRDQLVPALSAINGVADVTIGGGDIGEFEVEVSDEQMVQAGVVIGDVSNALAASNVLQAVGRIEDLHKLYLVVTDDRLKTMDDIKKTIIRAGPSGTITLDDIATVREAAAPNWTIVTSNGKPAVLFQVYQQPGSNTVQIVKDVKSKLETLKAGLPAGTQMRNWYDQSDLILASAASVRDAILIGVGLAALVLLFFLRNIKVTLIALIAVPAALASSILILKIFGRSFNIMTLGGMAAAIGLVIDDAIVMIEQMVRGLAERKEASHAERARAAAASFFKPFLGSSLATVVIFLPLAFLSGVTGAFFQALSLTMASALIFSFLVGWLAIPLIADKLLTQKDVDREEKRDTKKGLIDRLYTGAIRTLLRAPILALLIVGVFLGGSYLAYKHVGSGFMPHMDEGGFVLDYVAPAGTALTDVDNLLKQVEAILLATPEVDTFSRRTGIQLGGGLTEANAGDFFVKLKPLPRRPIDAVMTEVRDKIGAHVPALDTDTALLMEDLIGDLTSVPQPVEIKVYGDDQAKLTEIAGNVAKAIGGVQGLVSILDGIVLAGDALTITVDRPLAELNGLDPTEVTQQINALLTGDLPTQITQGINVMDVRVRLPATERTTIDDISRFEIRNTNGALVPLSRIAKIERVTGQPELTRENMKQMVAVTARIDGRDMGSAVADVINILKSDASLIPAPYTWEIGGLYKEQQASFRGLMTVFGTGIILVFMLVLFLYESFAIAVTLLFVPLIGAGAVFIGLFVTSTELNISALMGLTMILGIMTEVSIFYFSKYQDLCKTGMERFEALVQAGQARFRPILMTTVAAILALIPLALAIGQGSAMQQPLAIAIISGLIVQMPLVLIVIPSVYRILGRIPKPGKVNDA</sequence>
<dbReference type="Gene3D" id="3.30.70.1430">
    <property type="entry name" value="Multidrug efflux transporter AcrB pore domain"/>
    <property type="match status" value="2"/>
</dbReference>
<dbReference type="PANTHER" id="PTHR32063:SF0">
    <property type="entry name" value="SWARMING MOTILITY PROTEIN SWRC"/>
    <property type="match status" value="1"/>
</dbReference>
<protein>
    <submittedName>
        <fullName evidence="2">Efflux RND transporter permease subunit</fullName>
    </submittedName>
</protein>
<feature type="transmembrane region" description="Helical" evidence="1">
    <location>
        <begin position="519"/>
        <end position="541"/>
    </location>
</feature>
<feature type="transmembrane region" description="Helical" evidence="1">
    <location>
        <begin position="384"/>
        <end position="405"/>
    </location>
</feature>
<dbReference type="OrthoDB" id="5287122at2"/>
<dbReference type="RefSeq" id="WP_147184559.1">
    <property type="nucleotide sequence ID" value="NZ_CP042382.1"/>
</dbReference>
<keyword evidence="1" id="KW-0812">Transmembrane</keyword>
<dbReference type="Gene3D" id="3.30.70.1320">
    <property type="entry name" value="Multidrug efflux transporter AcrB pore domain like"/>
    <property type="match status" value="1"/>
</dbReference>
<dbReference type="SUPFAM" id="SSF82866">
    <property type="entry name" value="Multidrug efflux transporter AcrB transmembrane domain"/>
    <property type="match status" value="2"/>
</dbReference>
<dbReference type="KEGG" id="paur:FGL86_10755"/>
<dbReference type="AlphaFoldDB" id="A0A5B8SXH3"/>
<dbReference type="GO" id="GO:0042910">
    <property type="term" value="F:xenobiotic transmembrane transporter activity"/>
    <property type="evidence" value="ECO:0007669"/>
    <property type="project" value="TreeGrafter"/>
</dbReference>
<dbReference type="InterPro" id="IPR027463">
    <property type="entry name" value="AcrB_DN_DC_subdom"/>
</dbReference>
<dbReference type="PRINTS" id="PR00702">
    <property type="entry name" value="ACRIFLAVINRP"/>
</dbReference>
<reference evidence="2 3" key="1">
    <citation type="submission" date="2019-06" db="EMBL/GenBank/DDBJ databases">
        <title>Genome analyses of bacteria isolated from kimchi.</title>
        <authorList>
            <person name="Lee S."/>
            <person name="Ahn S."/>
            <person name="Roh S."/>
        </authorList>
    </citation>
    <scope>NUCLEOTIDE SEQUENCE [LARGE SCALE GENOMIC DNA]</scope>
    <source>
        <strain evidence="2 3">CBA4606</strain>
    </source>
</reference>
<feature type="transmembrane region" description="Helical" evidence="1">
    <location>
        <begin position="957"/>
        <end position="979"/>
    </location>
</feature>
<feature type="transmembrane region" description="Helical" evidence="1">
    <location>
        <begin position="882"/>
        <end position="902"/>
    </location>
</feature>
<dbReference type="PANTHER" id="PTHR32063">
    <property type="match status" value="1"/>
</dbReference>
<dbReference type="Gene3D" id="3.30.70.1440">
    <property type="entry name" value="Multidrug efflux transporter AcrB pore domain"/>
    <property type="match status" value="1"/>
</dbReference>
<keyword evidence="3" id="KW-1185">Reference proteome</keyword>
<accession>A0A5B8SXH3</accession>
<evidence type="ECO:0000313" key="2">
    <source>
        <dbReference type="EMBL" id="QEA39508.1"/>
    </source>
</evidence>
<feature type="transmembrane region" description="Helical" evidence="1">
    <location>
        <begin position="908"/>
        <end position="930"/>
    </location>
</feature>
<dbReference type="SUPFAM" id="SSF82714">
    <property type="entry name" value="Multidrug efflux transporter AcrB TolC docking domain, DN and DC subdomains"/>
    <property type="match status" value="2"/>
</dbReference>
<proteinExistence type="predicted"/>
<organism evidence="2 3">
    <name type="scientific">Pistricoccus aurantiacus</name>
    <dbReference type="NCBI Taxonomy" id="1883414"/>
    <lineage>
        <taxon>Bacteria</taxon>
        <taxon>Pseudomonadati</taxon>
        <taxon>Pseudomonadota</taxon>
        <taxon>Gammaproteobacteria</taxon>
        <taxon>Oceanospirillales</taxon>
        <taxon>Halomonadaceae</taxon>
        <taxon>Pistricoccus</taxon>
    </lineage>
</organism>
<dbReference type="SUPFAM" id="SSF82693">
    <property type="entry name" value="Multidrug efflux transporter AcrB pore domain, PN1, PN2, PC1 and PC2 subdomains"/>
    <property type="match status" value="3"/>
</dbReference>
<dbReference type="Pfam" id="PF00873">
    <property type="entry name" value="ACR_tran"/>
    <property type="match status" value="1"/>
</dbReference>
<feature type="transmembrane region" description="Helical" evidence="1">
    <location>
        <begin position="335"/>
        <end position="351"/>
    </location>
</feature>
<feature type="transmembrane region" description="Helical" evidence="1">
    <location>
        <begin position="358"/>
        <end position="378"/>
    </location>
</feature>
<dbReference type="GO" id="GO:0005886">
    <property type="term" value="C:plasma membrane"/>
    <property type="evidence" value="ECO:0007669"/>
    <property type="project" value="TreeGrafter"/>
</dbReference>
<name>A0A5B8SXH3_9GAMM</name>
<keyword evidence="1" id="KW-1133">Transmembrane helix</keyword>
<gene>
    <name evidence="2" type="ORF">FGL86_10755</name>
</gene>
<evidence type="ECO:0000313" key="3">
    <source>
        <dbReference type="Proteomes" id="UP000321272"/>
    </source>
</evidence>
<evidence type="ECO:0000256" key="1">
    <source>
        <dbReference type="SAM" id="Phobius"/>
    </source>
</evidence>
<feature type="transmembrane region" description="Helical" evidence="1">
    <location>
        <begin position="426"/>
        <end position="452"/>
    </location>
</feature>
<dbReference type="Proteomes" id="UP000321272">
    <property type="component" value="Chromosome"/>
</dbReference>
<feature type="transmembrane region" description="Helical" evidence="1">
    <location>
        <begin position="855"/>
        <end position="875"/>
    </location>
</feature>
<dbReference type="InterPro" id="IPR001036">
    <property type="entry name" value="Acrflvin-R"/>
</dbReference>
<dbReference type="PROSITE" id="PS50096">
    <property type="entry name" value="IQ"/>
    <property type="match status" value="1"/>
</dbReference>
<dbReference type="Gene3D" id="1.20.1640.10">
    <property type="entry name" value="Multidrug efflux transporter AcrB transmembrane domain"/>
    <property type="match status" value="2"/>
</dbReference>